<evidence type="ECO:0000259" key="12">
    <source>
        <dbReference type="SMART" id="SM00458"/>
    </source>
</evidence>
<evidence type="ECO:0000256" key="1">
    <source>
        <dbReference type="ARBA" id="ARBA00004323"/>
    </source>
</evidence>
<feature type="domain" description="Ricin B lectin" evidence="12">
    <location>
        <begin position="453"/>
        <end position="574"/>
    </location>
</feature>
<dbReference type="PROSITE" id="PS50231">
    <property type="entry name" value="RICIN_B_LECTIN"/>
    <property type="match status" value="1"/>
</dbReference>
<comment type="subcellular location">
    <subcellularLocation>
        <location evidence="1 11">Golgi apparatus membrane</location>
        <topology evidence="1 11">Single-pass type II membrane protein</topology>
    </subcellularLocation>
</comment>
<dbReference type="Pfam" id="PF00535">
    <property type="entry name" value="Glycos_transf_2"/>
    <property type="match status" value="1"/>
</dbReference>
<organism evidence="13 14">
    <name type="scientific">Aphis glycines</name>
    <name type="common">Soybean aphid</name>
    <dbReference type="NCBI Taxonomy" id="307491"/>
    <lineage>
        <taxon>Eukaryota</taxon>
        <taxon>Metazoa</taxon>
        <taxon>Ecdysozoa</taxon>
        <taxon>Arthropoda</taxon>
        <taxon>Hexapoda</taxon>
        <taxon>Insecta</taxon>
        <taxon>Pterygota</taxon>
        <taxon>Neoptera</taxon>
        <taxon>Paraneoptera</taxon>
        <taxon>Hemiptera</taxon>
        <taxon>Sternorrhyncha</taxon>
        <taxon>Aphidomorpha</taxon>
        <taxon>Aphidoidea</taxon>
        <taxon>Aphididae</taxon>
        <taxon>Aphidini</taxon>
        <taxon>Aphis</taxon>
        <taxon>Aphis</taxon>
    </lineage>
</organism>
<proteinExistence type="inferred from homology"/>
<dbReference type="FunFam" id="3.90.550.10:FF:000029">
    <property type="entry name" value="Polypeptide N-acetylgalactosaminyltransferase"/>
    <property type="match status" value="1"/>
</dbReference>
<dbReference type="EC" id="2.4.1.-" evidence="11"/>
<keyword evidence="10" id="KW-0325">Glycoprotein</keyword>
<dbReference type="Gene3D" id="2.80.10.50">
    <property type="match status" value="1"/>
</dbReference>
<comment type="cofactor">
    <cofactor evidence="11">
        <name>Mn(2+)</name>
        <dbReference type="ChEBI" id="CHEBI:29035"/>
    </cofactor>
</comment>
<evidence type="ECO:0000256" key="7">
    <source>
        <dbReference type="ARBA" id="ARBA00023034"/>
    </source>
</evidence>
<comment type="caution">
    <text evidence="13">The sequence shown here is derived from an EMBL/GenBank/DDBJ whole genome shotgun (WGS) entry which is preliminary data.</text>
</comment>
<sequence length="587" mass="68305">MKRNLKSILKYLLFIVITALVTTIIFKLSTQFNRYGNNKSMREKMDIADKQLYINDDYDNKIDWHDWEFANREKQRIGIGEQGVSATLSSLNQHKYDELYKVNGFNALLSDSISVNRSIPDIRHKLCRFKKYNSKLPTVSIVVPFHNEHFSTLLRTVYSVLNRSPKSLLKEIILVDDSSTKASLKKPLDHFISNNLGHIVQIIRLKKRQGLIRARLAGARKATSEILIFLDSHTEANVNWLPPLLEPITEDYRTCVCPFIDVIAFETFEYRAQDEGARGAFDWEFFYKRLPLLPEDLLYPTKPFRSPVMAGGLFAISAKWFWELGGYDPGLDIWGGEQYELSFKIWQCGGTILDAPCSRVGHIYRKFAPFPNPGIGDFVGKNYRRVAEVWMDEYAEYLYLRRPHYRKIDTGDITKQKNIRRNLNCKSFKWYMHEVAFDLVEKYPPIEPPDAFKGKIRTFTAPELCLDATSENLLNLKECTDNDNENQKFILSWRNDIKTRNNMCLDISDSSFKAKISLYGCHNGGGNQLWHYDHSKMKLVQGKNPRCMEHDISTRKVYVTQCKQNIDDQKWIIENVNSKSTNWSLIY</sequence>
<evidence type="ECO:0000256" key="8">
    <source>
        <dbReference type="ARBA" id="ARBA00023136"/>
    </source>
</evidence>
<keyword evidence="7 11" id="KW-0333">Golgi apparatus</keyword>
<dbReference type="SUPFAM" id="SSF53448">
    <property type="entry name" value="Nucleotide-diphospho-sugar transferases"/>
    <property type="match status" value="1"/>
</dbReference>
<reference evidence="13 14" key="1">
    <citation type="submission" date="2019-08" db="EMBL/GenBank/DDBJ databases">
        <title>The genome of the soybean aphid Biotype 1, its phylome, world population structure and adaptation to the North American continent.</title>
        <authorList>
            <person name="Giordano R."/>
            <person name="Donthu R.K."/>
            <person name="Hernandez A.G."/>
            <person name="Wright C.L."/>
            <person name="Zimin A.V."/>
        </authorList>
    </citation>
    <scope>NUCLEOTIDE SEQUENCE [LARGE SCALE GENOMIC DNA]</scope>
    <source>
        <tissue evidence="13">Whole aphids</tissue>
    </source>
</reference>
<dbReference type="SUPFAM" id="SSF50370">
    <property type="entry name" value="Ricin B-like lectins"/>
    <property type="match status" value="1"/>
</dbReference>
<dbReference type="GO" id="GO:0030246">
    <property type="term" value="F:carbohydrate binding"/>
    <property type="evidence" value="ECO:0007669"/>
    <property type="project" value="UniProtKB-KW"/>
</dbReference>
<evidence type="ECO:0000256" key="5">
    <source>
        <dbReference type="ARBA" id="ARBA00022968"/>
    </source>
</evidence>
<dbReference type="UniPathway" id="UPA00378"/>
<dbReference type="Proteomes" id="UP000475862">
    <property type="component" value="Unassembled WGS sequence"/>
</dbReference>
<dbReference type="CDD" id="cd02510">
    <property type="entry name" value="pp-GalNAc-T"/>
    <property type="match status" value="1"/>
</dbReference>
<dbReference type="InterPro" id="IPR035992">
    <property type="entry name" value="Ricin_B-like_lectins"/>
</dbReference>
<keyword evidence="11" id="KW-0808">Transferase</keyword>
<evidence type="ECO:0000256" key="2">
    <source>
        <dbReference type="ARBA" id="ARBA00005680"/>
    </source>
</evidence>
<dbReference type="InterPro" id="IPR029044">
    <property type="entry name" value="Nucleotide-diphossugar_trans"/>
</dbReference>
<dbReference type="InterPro" id="IPR001173">
    <property type="entry name" value="Glyco_trans_2-like"/>
</dbReference>
<evidence type="ECO:0000313" key="14">
    <source>
        <dbReference type="Proteomes" id="UP000475862"/>
    </source>
</evidence>
<evidence type="ECO:0000256" key="3">
    <source>
        <dbReference type="ARBA" id="ARBA00022692"/>
    </source>
</evidence>
<keyword evidence="9 11" id="KW-1015">Disulfide bond</keyword>
<comment type="pathway">
    <text evidence="11">Protein modification; protein glycosylation.</text>
</comment>
<keyword evidence="5" id="KW-0735">Signal-anchor</keyword>
<keyword evidence="11" id="KW-0328">Glycosyltransferase</keyword>
<evidence type="ECO:0000256" key="6">
    <source>
        <dbReference type="ARBA" id="ARBA00022989"/>
    </source>
</evidence>
<dbReference type="GO" id="GO:0000139">
    <property type="term" value="C:Golgi membrane"/>
    <property type="evidence" value="ECO:0007669"/>
    <property type="project" value="UniProtKB-SubCell"/>
</dbReference>
<keyword evidence="14" id="KW-1185">Reference proteome</keyword>
<dbReference type="InterPro" id="IPR045885">
    <property type="entry name" value="GalNAc-T"/>
</dbReference>
<keyword evidence="3 11" id="KW-0812">Transmembrane</keyword>
<dbReference type="GO" id="GO:0004653">
    <property type="term" value="F:polypeptide N-acetylgalactosaminyltransferase activity"/>
    <property type="evidence" value="ECO:0007669"/>
    <property type="project" value="TreeGrafter"/>
</dbReference>
<dbReference type="AlphaFoldDB" id="A0A6G0TKH0"/>
<dbReference type="Gene3D" id="3.90.550.10">
    <property type="entry name" value="Spore Coat Polysaccharide Biosynthesis Protein SpsA, Chain A"/>
    <property type="match status" value="1"/>
</dbReference>
<gene>
    <name evidence="13" type="ORF">AGLY_008464</name>
</gene>
<keyword evidence="6 11" id="KW-1133">Transmembrane helix</keyword>
<evidence type="ECO:0000256" key="9">
    <source>
        <dbReference type="ARBA" id="ARBA00023157"/>
    </source>
</evidence>
<keyword evidence="11" id="KW-0464">Manganese</keyword>
<evidence type="ECO:0000313" key="13">
    <source>
        <dbReference type="EMBL" id="KAE9534374.1"/>
    </source>
</evidence>
<comment type="similarity">
    <text evidence="2 11">Belongs to the glycosyltransferase 2 family. GalNAc-T subfamily.</text>
</comment>
<dbReference type="InterPro" id="IPR000772">
    <property type="entry name" value="Ricin_B_lectin"/>
</dbReference>
<dbReference type="EMBL" id="VYZN01000028">
    <property type="protein sequence ID" value="KAE9534374.1"/>
    <property type="molecule type" value="Genomic_DNA"/>
</dbReference>
<dbReference type="OrthoDB" id="6159198at2759"/>
<name>A0A6G0TKH0_APHGL</name>
<accession>A0A6G0TKH0</accession>
<evidence type="ECO:0000256" key="11">
    <source>
        <dbReference type="RuleBase" id="RU361242"/>
    </source>
</evidence>
<keyword evidence="8 11" id="KW-0472">Membrane</keyword>
<keyword evidence="4 11" id="KW-0430">Lectin</keyword>
<dbReference type="PANTHER" id="PTHR11675:SF134">
    <property type="entry name" value="N-ACETYLGALACTOSAMINYLTRANSFERASE 4-RELATED"/>
    <property type="match status" value="1"/>
</dbReference>
<protein>
    <recommendedName>
        <fullName evidence="11">Polypeptide N-acetylgalactosaminyltransferase</fullName>
        <ecNumber evidence="11">2.4.1.-</ecNumber>
    </recommendedName>
    <alternativeName>
        <fullName evidence="11">Protein-UDP acetylgalactosaminyltransferase</fullName>
    </alternativeName>
</protein>
<dbReference type="Pfam" id="PF00652">
    <property type="entry name" value="Ricin_B_lectin"/>
    <property type="match status" value="1"/>
</dbReference>
<evidence type="ECO:0000256" key="4">
    <source>
        <dbReference type="ARBA" id="ARBA00022734"/>
    </source>
</evidence>
<dbReference type="SMART" id="SM00458">
    <property type="entry name" value="RICIN"/>
    <property type="match status" value="1"/>
</dbReference>
<feature type="transmembrane region" description="Helical" evidence="11">
    <location>
        <begin position="12"/>
        <end position="30"/>
    </location>
</feature>
<evidence type="ECO:0000256" key="10">
    <source>
        <dbReference type="ARBA" id="ARBA00023180"/>
    </source>
</evidence>
<dbReference type="GO" id="GO:0006493">
    <property type="term" value="P:protein O-linked glycosylation"/>
    <property type="evidence" value="ECO:0007669"/>
    <property type="project" value="TreeGrafter"/>
</dbReference>
<dbReference type="PANTHER" id="PTHR11675">
    <property type="entry name" value="N-ACETYLGALACTOSAMINYLTRANSFERASE"/>
    <property type="match status" value="1"/>
</dbReference>